<keyword evidence="8" id="KW-1185">Reference proteome</keyword>
<dbReference type="AlphaFoldDB" id="A0ABD2LUE3"/>
<dbReference type="InterPro" id="IPR035500">
    <property type="entry name" value="NHR-like_dom_sf"/>
</dbReference>
<dbReference type="Proteomes" id="UP001620626">
    <property type="component" value="Unassembled WGS sequence"/>
</dbReference>
<evidence type="ECO:0000259" key="6">
    <source>
        <dbReference type="PROSITE" id="PS51843"/>
    </source>
</evidence>
<evidence type="ECO:0000256" key="2">
    <source>
        <dbReference type="ARBA" id="ARBA00023015"/>
    </source>
</evidence>
<keyword evidence="2" id="KW-0805">Transcription regulation</keyword>
<dbReference type="Gene3D" id="1.10.565.10">
    <property type="entry name" value="Retinoid X Receptor"/>
    <property type="match status" value="1"/>
</dbReference>
<sequence length="580" mass="66062">MPDYPLCKRCRLNKCLTVGMNPRGVCVSKVDEHQMLAFVQRIKQQPQICADLNSVSPKTEKGKNAKGPLENGKSLDLGLDSMLDLDMDSMLDLDMDSMLDLDMDSMLDLDMDSMLDLDMDSMLDLDMDSMLDLDMDSMLDLDMDSMLDLDMDSMLDLDMDSMLDLDMDSMLDLDMDSMLDLDMDSMLDLDMDSMLDLDMDSMLDLDMDSMLDLDMDSMLDLDMDSMLDLDLDSILDPDLDSMLDLDLDKNAGKSRYRKNPCCRKMDWTWTWMQEKSRLGSSSRPAPQQKQLLDLVMLKHLLGVEQKVCRIRNSRTPVPELFYDKCDSFESIFERKLNLLDRSSRYSIEPPNAPPAALFEKIRQLGPFFVKPPYFCLDLLFVFEIAKTFPSFGQLSINDKIALCSNIAMPLFAFSRGFYSVQQNCDVICNPCGVKAINTVTDSCFSQDAVAMKMGDNILCKAVQPFSRLKLSTEEFVLVRAIIYSHMGLSDHGQKLLFTEAEKYASLLMRNLQMNYGPAPGALRYVELMGLIEGIFNTGVKYRRLLTYYSIMLDRKFDKVFPPVFAQISTKGPVESHQLFP</sequence>
<dbReference type="PANTHER" id="PTHR45886:SF18">
    <property type="entry name" value="NR LBD DOMAIN-CONTAINING PROTEIN-RELATED"/>
    <property type="match status" value="1"/>
</dbReference>
<keyword evidence="3" id="KW-0804">Transcription</keyword>
<protein>
    <recommendedName>
        <fullName evidence="6">NR LBD domain-containing protein</fullName>
    </recommendedName>
</protein>
<feature type="region of interest" description="Disordered" evidence="5">
    <location>
        <begin position="53"/>
        <end position="72"/>
    </location>
</feature>
<reference evidence="7 8" key="1">
    <citation type="submission" date="2024-10" db="EMBL/GenBank/DDBJ databases">
        <authorList>
            <person name="Kim D."/>
        </authorList>
    </citation>
    <scope>NUCLEOTIDE SEQUENCE [LARGE SCALE GENOMIC DNA]</scope>
    <source>
        <strain evidence="7">BH-2024</strain>
    </source>
</reference>
<dbReference type="SUPFAM" id="SSF57716">
    <property type="entry name" value="Glucocorticoid receptor-like (DNA-binding domain)"/>
    <property type="match status" value="1"/>
</dbReference>
<accession>A0ABD2LUE3</accession>
<dbReference type="SUPFAM" id="SSF48508">
    <property type="entry name" value="Nuclear receptor ligand-binding domain"/>
    <property type="match status" value="1"/>
</dbReference>
<dbReference type="PANTHER" id="PTHR45886">
    <property type="entry name" value="NUCLEAR HORMONE RECEPTOR FAMILY-RELATED-RELATED"/>
    <property type="match status" value="1"/>
</dbReference>
<evidence type="ECO:0000256" key="3">
    <source>
        <dbReference type="ARBA" id="ARBA00023163"/>
    </source>
</evidence>
<comment type="similarity">
    <text evidence="1">Belongs to the nuclear hormone receptor family.</text>
</comment>
<dbReference type="InterPro" id="IPR000536">
    <property type="entry name" value="Nucl_hrmn_rcpt_lig-bd"/>
</dbReference>
<evidence type="ECO:0000313" key="8">
    <source>
        <dbReference type="Proteomes" id="UP001620626"/>
    </source>
</evidence>
<evidence type="ECO:0000256" key="5">
    <source>
        <dbReference type="SAM" id="MobiDB-lite"/>
    </source>
</evidence>
<name>A0ABD2LUE3_9BILA</name>
<dbReference type="PROSITE" id="PS51843">
    <property type="entry name" value="NR_LBD"/>
    <property type="match status" value="1"/>
</dbReference>
<evidence type="ECO:0000256" key="4">
    <source>
        <dbReference type="ARBA" id="ARBA00023170"/>
    </source>
</evidence>
<dbReference type="EMBL" id="JBICBT010000261">
    <property type="protein sequence ID" value="KAL3118866.1"/>
    <property type="molecule type" value="Genomic_DNA"/>
</dbReference>
<comment type="caution">
    <text evidence="7">The sequence shown here is derived from an EMBL/GenBank/DDBJ whole genome shotgun (WGS) entry which is preliminary data.</text>
</comment>
<evidence type="ECO:0000313" key="7">
    <source>
        <dbReference type="EMBL" id="KAL3118866.1"/>
    </source>
</evidence>
<feature type="domain" description="NR LBD" evidence="6">
    <location>
        <begin position="342"/>
        <end position="567"/>
    </location>
</feature>
<proteinExistence type="inferred from homology"/>
<evidence type="ECO:0000256" key="1">
    <source>
        <dbReference type="ARBA" id="ARBA00005993"/>
    </source>
</evidence>
<dbReference type="PRINTS" id="PR00398">
    <property type="entry name" value="STRDHORMONER"/>
</dbReference>
<dbReference type="SMART" id="SM00430">
    <property type="entry name" value="HOLI"/>
    <property type="match status" value="1"/>
</dbReference>
<keyword evidence="4" id="KW-0675">Receptor</keyword>
<organism evidence="7 8">
    <name type="scientific">Heterodera trifolii</name>
    <dbReference type="NCBI Taxonomy" id="157864"/>
    <lineage>
        <taxon>Eukaryota</taxon>
        <taxon>Metazoa</taxon>
        <taxon>Ecdysozoa</taxon>
        <taxon>Nematoda</taxon>
        <taxon>Chromadorea</taxon>
        <taxon>Rhabditida</taxon>
        <taxon>Tylenchina</taxon>
        <taxon>Tylenchomorpha</taxon>
        <taxon>Tylenchoidea</taxon>
        <taxon>Heteroderidae</taxon>
        <taxon>Heteroderinae</taxon>
        <taxon>Heterodera</taxon>
    </lineage>
</organism>
<dbReference type="InterPro" id="IPR001723">
    <property type="entry name" value="Nuclear_hrmn_rcpt"/>
</dbReference>
<gene>
    <name evidence="7" type="ORF">niasHT_008213</name>
</gene>
<dbReference type="Pfam" id="PF00104">
    <property type="entry name" value="Hormone_recep"/>
    <property type="match status" value="1"/>
</dbReference>